<sequence length="557" mass="64811">MTCKLSNGKRKKLYGLLKEWISIAEKYKIIWWITFGTLLGSIRNNDIIPYDHDVDVAVLDTYEPIIRKLADESKQSPSGNFRIVTRPGNYCVYDRGSRTSCYGYPVPIGIDECSFCLPVARIVLSKFTFLDLFSARVELRLNTHGELIDFGIFDEVYNGETNGIKYYPLNYIFPLSKCLFMDLYVPCPRQSDSLLSLFYGNNYIKPINIMYWTLNNNDVGYTMKKKEICCKYKLDISEKRINNEIIIKNITHIQRLFPFESRNTIEYNNQKATTYMRNAYDYIIKQLCQFHKELNKTISRHDCCTMNFDYNYCLNELNSLGSMPKVYSRRNSPAGQLPDTPSNMTCKLSNGKRKKLYGLLKEWISIAEKYKIIWWITFGTLLGSIRNNDIIPYDHDVDVAVLDTYEPIIRKLADESKQSPSGNFRIVTRPGNYCVYDRGSRTSCYGYTVPIGIDECSFCLPVARIVLSKFTFLDLFSARVELRLNTHGELIDFGIFDEVYNGETNGIKYYPLYYIFPLSKCLFMDLYVPCTRQSDSLLSLFYGNNYIKPIKYCNRFL</sequence>
<reference evidence="3" key="2">
    <citation type="submission" date="2023-11" db="UniProtKB">
        <authorList>
            <consortium name="WormBaseParasite"/>
        </authorList>
    </citation>
    <scope>IDENTIFICATION</scope>
</reference>
<name>A0AA85K7W5_TRIRE</name>
<dbReference type="WBParaSite" id="TREG1_72660.1">
    <property type="protein sequence ID" value="TREG1_72660.1"/>
    <property type="gene ID" value="TREG1_72660"/>
</dbReference>
<organism evidence="2 3">
    <name type="scientific">Trichobilharzia regenti</name>
    <name type="common">Nasal bird schistosome</name>
    <dbReference type="NCBI Taxonomy" id="157069"/>
    <lineage>
        <taxon>Eukaryota</taxon>
        <taxon>Metazoa</taxon>
        <taxon>Spiralia</taxon>
        <taxon>Lophotrochozoa</taxon>
        <taxon>Platyhelminthes</taxon>
        <taxon>Trematoda</taxon>
        <taxon>Digenea</taxon>
        <taxon>Strigeidida</taxon>
        <taxon>Schistosomatoidea</taxon>
        <taxon>Schistosomatidae</taxon>
        <taxon>Trichobilharzia</taxon>
    </lineage>
</organism>
<dbReference type="GO" id="GO:0009100">
    <property type="term" value="P:glycoprotein metabolic process"/>
    <property type="evidence" value="ECO:0007669"/>
    <property type="project" value="UniProtKB-ARBA"/>
</dbReference>
<evidence type="ECO:0000259" key="1">
    <source>
        <dbReference type="Pfam" id="PF04991"/>
    </source>
</evidence>
<feature type="domain" description="LicD/FKTN/FKRP nucleotidyltransferase" evidence="1">
    <location>
        <begin position="367"/>
        <end position="401"/>
    </location>
</feature>
<dbReference type="PANTHER" id="PTHR13627">
    <property type="entry name" value="FUKUTIN RELATED PROTEIN"/>
    <property type="match status" value="1"/>
</dbReference>
<evidence type="ECO:0000313" key="2">
    <source>
        <dbReference type="Proteomes" id="UP000050795"/>
    </source>
</evidence>
<dbReference type="InterPro" id="IPR007074">
    <property type="entry name" value="LicD/FKTN/FKRP_NTP_transf"/>
</dbReference>
<proteinExistence type="predicted"/>
<feature type="domain" description="LicD/FKTN/FKRP nucleotidyltransferase" evidence="1">
    <location>
        <begin position="24"/>
        <end position="58"/>
    </location>
</feature>
<protein>
    <recommendedName>
        <fullName evidence="1">LicD/FKTN/FKRP nucleotidyltransferase domain-containing protein</fullName>
    </recommendedName>
</protein>
<dbReference type="InterPro" id="IPR052613">
    <property type="entry name" value="LicD_transferase"/>
</dbReference>
<dbReference type="PANTHER" id="PTHR13627:SF35">
    <property type="entry name" value="LICD FAMILY PROTEIN"/>
    <property type="match status" value="1"/>
</dbReference>
<dbReference type="AlphaFoldDB" id="A0AA85K7W5"/>
<dbReference type="Pfam" id="PF04991">
    <property type="entry name" value="LicD"/>
    <property type="match status" value="2"/>
</dbReference>
<evidence type="ECO:0000313" key="3">
    <source>
        <dbReference type="WBParaSite" id="TREG1_72660.1"/>
    </source>
</evidence>
<accession>A0AA85K7W5</accession>
<keyword evidence="2" id="KW-1185">Reference proteome</keyword>
<reference evidence="2" key="1">
    <citation type="submission" date="2022-06" db="EMBL/GenBank/DDBJ databases">
        <authorList>
            <person name="Berger JAMES D."/>
            <person name="Berger JAMES D."/>
        </authorList>
    </citation>
    <scope>NUCLEOTIDE SEQUENCE [LARGE SCALE GENOMIC DNA]</scope>
</reference>
<dbReference type="Proteomes" id="UP000050795">
    <property type="component" value="Unassembled WGS sequence"/>
</dbReference>